<dbReference type="PANTHER" id="PTHR10344:SF4">
    <property type="entry name" value="UMP-CMP KINASE 2, MITOCHONDRIAL"/>
    <property type="match status" value="1"/>
</dbReference>
<evidence type="ECO:0000256" key="10">
    <source>
        <dbReference type="ARBA" id="ARBA00022975"/>
    </source>
</evidence>
<dbReference type="InterPro" id="IPR039430">
    <property type="entry name" value="Thymidylate_kin-like_dom"/>
</dbReference>
<dbReference type="SUPFAM" id="SSF52540">
    <property type="entry name" value="P-loop containing nucleoside triphosphate hydrolases"/>
    <property type="match status" value="1"/>
</dbReference>
<reference evidence="20" key="2">
    <citation type="submission" date="2025-09" db="UniProtKB">
        <authorList>
            <consortium name="Ensembl"/>
        </authorList>
    </citation>
    <scope>IDENTIFICATION</scope>
</reference>
<evidence type="ECO:0000256" key="3">
    <source>
        <dbReference type="ARBA" id="ARBA00012980"/>
    </source>
</evidence>
<reference evidence="20" key="1">
    <citation type="submission" date="2025-08" db="UniProtKB">
        <authorList>
            <consortium name="Ensembl"/>
        </authorList>
    </citation>
    <scope>IDENTIFICATION</scope>
</reference>
<dbReference type="FunFam" id="3.40.50.300:FF:001133">
    <property type="entry name" value="UMP-CMP kinase 2, mitochondrial"/>
    <property type="match status" value="1"/>
</dbReference>
<comment type="catalytic activity">
    <reaction evidence="15">
        <text>dCMP + ATP = dCDP + ADP</text>
        <dbReference type="Rhea" id="RHEA:25094"/>
        <dbReference type="ChEBI" id="CHEBI:30616"/>
        <dbReference type="ChEBI" id="CHEBI:57566"/>
        <dbReference type="ChEBI" id="CHEBI:58593"/>
        <dbReference type="ChEBI" id="CHEBI:456216"/>
        <dbReference type="EC" id="2.7.4.14"/>
    </reaction>
</comment>
<evidence type="ECO:0000256" key="4">
    <source>
        <dbReference type="ARBA" id="ARBA00022679"/>
    </source>
</evidence>
<dbReference type="GO" id="GO:0033862">
    <property type="term" value="F:UMP kinase activity"/>
    <property type="evidence" value="ECO:0007669"/>
    <property type="project" value="Ensembl"/>
</dbReference>
<evidence type="ECO:0000256" key="17">
    <source>
        <dbReference type="ARBA" id="ARBA00070686"/>
    </source>
</evidence>
<evidence type="ECO:0000256" key="16">
    <source>
        <dbReference type="ARBA" id="ARBA00066590"/>
    </source>
</evidence>
<dbReference type="InterPro" id="IPR018094">
    <property type="entry name" value="Thymidylate_kinase"/>
</dbReference>
<comment type="similarity">
    <text evidence="2">Belongs to the thymidylate kinase family.</text>
</comment>
<dbReference type="GO" id="GO:0004550">
    <property type="term" value="F:nucleoside diphosphate kinase activity"/>
    <property type="evidence" value="ECO:0007669"/>
    <property type="project" value="Ensembl"/>
</dbReference>
<protein>
    <recommendedName>
        <fullName evidence="17">UMP-CMP kinase 2, mitochondrial</fullName>
        <ecNumber evidence="16">2.7.4.14</ecNumber>
        <ecNumber evidence="3">2.7.4.9</ecNumber>
    </recommendedName>
    <alternativeName>
        <fullName evidence="18">Nucleoside-diphosphate kinase</fullName>
    </alternativeName>
</protein>
<dbReference type="Ensembl" id="ENSSMRT00000009423.1">
    <property type="protein sequence ID" value="ENSSMRP00000008067.1"/>
    <property type="gene ID" value="ENSSMRG00000006467.1"/>
</dbReference>
<dbReference type="Gene3D" id="3.40.50.300">
    <property type="entry name" value="P-loop containing nucleotide triphosphate hydrolases"/>
    <property type="match status" value="1"/>
</dbReference>
<feature type="domain" description="Thymidylate kinase-like" evidence="19">
    <location>
        <begin position="263"/>
        <end position="442"/>
    </location>
</feature>
<keyword evidence="4" id="KW-0808">Transferase</keyword>
<dbReference type="EC" id="2.7.4.9" evidence="3"/>
<dbReference type="InterPro" id="IPR027417">
    <property type="entry name" value="P-loop_NTPase"/>
</dbReference>
<evidence type="ECO:0000256" key="18">
    <source>
        <dbReference type="ARBA" id="ARBA00076149"/>
    </source>
</evidence>
<keyword evidence="12" id="KW-0496">Mitochondrion</keyword>
<dbReference type="GO" id="GO:0004798">
    <property type="term" value="F:dTMP kinase activity"/>
    <property type="evidence" value="ECO:0007669"/>
    <property type="project" value="UniProtKB-EC"/>
</dbReference>
<proteinExistence type="inferred from homology"/>
<dbReference type="GO" id="GO:0005524">
    <property type="term" value="F:ATP binding"/>
    <property type="evidence" value="ECO:0007669"/>
    <property type="project" value="UniProtKB-KW"/>
</dbReference>
<evidence type="ECO:0000313" key="20">
    <source>
        <dbReference type="Ensembl" id="ENSSMRP00000008067.1"/>
    </source>
</evidence>
<keyword evidence="10" id="KW-0665">Pyrimidine biosynthesis</keyword>
<dbReference type="GO" id="GO:0071222">
    <property type="term" value="P:cellular response to lipopolysaccharide"/>
    <property type="evidence" value="ECO:0007669"/>
    <property type="project" value="Ensembl"/>
</dbReference>
<evidence type="ECO:0000256" key="15">
    <source>
        <dbReference type="ARBA" id="ARBA00051598"/>
    </source>
</evidence>
<keyword evidence="5" id="KW-0545">Nucleotide biosynthesis</keyword>
<evidence type="ECO:0000256" key="14">
    <source>
        <dbReference type="ARBA" id="ARBA00051396"/>
    </source>
</evidence>
<comment type="subcellular location">
    <subcellularLocation>
        <location evidence="1">Mitochondrion</location>
    </subcellularLocation>
</comment>
<dbReference type="GO" id="GO:0005739">
    <property type="term" value="C:mitochondrion"/>
    <property type="evidence" value="ECO:0007669"/>
    <property type="project" value="UniProtKB-SubCell"/>
</dbReference>
<evidence type="ECO:0000256" key="12">
    <source>
        <dbReference type="ARBA" id="ARBA00023128"/>
    </source>
</evidence>
<evidence type="ECO:0000256" key="11">
    <source>
        <dbReference type="ARBA" id="ARBA00023054"/>
    </source>
</evidence>
<dbReference type="GO" id="GO:0006227">
    <property type="term" value="P:dUDP biosynthetic process"/>
    <property type="evidence" value="ECO:0007669"/>
    <property type="project" value="TreeGrafter"/>
</dbReference>
<dbReference type="EC" id="2.7.4.14" evidence="16"/>
<dbReference type="GO" id="GO:0006233">
    <property type="term" value="P:dTDP biosynthetic process"/>
    <property type="evidence" value="ECO:0007669"/>
    <property type="project" value="InterPro"/>
</dbReference>
<sequence>MLLKHSTLVPSQLIKACSFCSMAVSPPNYTASGQHASGLEKRSFVAESAGSELVFFTLSGDGARLLDRARLPCFLPPPGRCYSFCVPSSARDRVRAARLHRHLQRRLSQSSLGARSKVLPLLSYSPQEAALEKGFLVQDELRSPETERFLEQLVRHHLPAPAHFAVYEVEAQDGELWCALWRVGAADGRKALVCRRRVVALEEAKVHPAIADLHDAAVFSSRNAARRVLEECIPIIPESKAVLDLVDKCPEDPKKGDFPVIVIEGLDATGKTTVTHALKDSLNAVLLRSPPSCVSRWRKIFDDEPTLIRRAFYALTNYIVASEIAKASTTSPVIVDRYWHSTAAYAIATEVNGKVLHLPPLHHPVYHWPEDLLRPDLVLLLTVNPEERIQRLQGRGIEKTKEESDLETNCFFRQKVEESYRRMENPVCQPVDASSSKEDVLKAALQVIKKQFHKL</sequence>
<evidence type="ECO:0000256" key="13">
    <source>
        <dbReference type="ARBA" id="ARBA00048743"/>
    </source>
</evidence>
<keyword evidence="8" id="KW-0067">ATP-binding</keyword>
<organism evidence="20 21">
    <name type="scientific">Salvator merianae</name>
    <name type="common">Argentine black and white tegu</name>
    <name type="synonym">Tupinambis merianae</name>
    <dbReference type="NCBI Taxonomy" id="96440"/>
    <lineage>
        <taxon>Eukaryota</taxon>
        <taxon>Metazoa</taxon>
        <taxon>Chordata</taxon>
        <taxon>Craniata</taxon>
        <taxon>Vertebrata</taxon>
        <taxon>Euteleostomi</taxon>
        <taxon>Lepidosauria</taxon>
        <taxon>Squamata</taxon>
        <taxon>Bifurcata</taxon>
        <taxon>Unidentata</taxon>
        <taxon>Episquamata</taxon>
        <taxon>Laterata</taxon>
        <taxon>Teiioidea</taxon>
        <taxon>Teiidae</taxon>
        <taxon>Salvator</taxon>
    </lineage>
</organism>
<evidence type="ECO:0000313" key="21">
    <source>
        <dbReference type="Proteomes" id="UP000694421"/>
    </source>
</evidence>
<accession>A0A8D0DM75</accession>
<dbReference type="Pfam" id="PF02223">
    <property type="entry name" value="Thymidylate_kin"/>
    <property type="match status" value="1"/>
</dbReference>
<evidence type="ECO:0000256" key="8">
    <source>
        <dbReference type="ARBA" id="ARBA00022840"/>
    </source>
</evidence>
<evidence type="ECO:0000256" key="9">
    <source>
        <dbReference type="ARBA" id="ARBA00022946"/>
    </source>
</evidence>
<evidence type="ECO:0000256" key="2">
    <source>
        <dbReference type="ARBA" id="ARBA00009776"/>
    </source>
</evidence>
<comment type="catalytic activity">
    <reaction evidence="14">
        <text>CMP + ATP = CDP + ADP</text>
        <dbReference type="Rhea" id="RHEA:11600"/>
        <dbReference type="ChEBI" id="CHEBI:30616"/>
        <dbReference type="ChEBI" id="CHEBI:58069"/>
        <dbReference type="ChEBI" id="CHEBI:60377"/>
        <dbReference type="ChEBI" id="CHEBI:456216"/>
        <dbReference type="EC" id="2.7.4.14"/>
    </reaction>
</comment>
<dbReference type="HAMAP" id="MF_00165">
    <property type="entry name" value="Thymidylate_kinase"/>
    <property type="match status" value="1"/>
</dbReference>
<dbReference type="GeneTree" id="ENSGT00940000154030"/>
<dbReference type="OMA" id="ECTSLIP"/>
<dbReference type="AlphaFoldDB" id="A0A8D0DM75"/>
<evidence type="ECO:0000256" key="5">
    <source>
        <dbReference type="ARBA" id="ARBA00022727"/>
    </source>
</evidence>
<keyword evidence="21" id="KW-1185">Reference proteome</keyword>
<dbReference type="GO" id="GO:0005654">
    <property type="term" value="C:nucleoplasm"/>
    <property type="evidence" value="ECO:0007669"/>
    <property type="project" value="Ensembl"/>
</dbReference>
<keyword evidence="9" id="KW-0809">Transit peptide</keyword>
<dbReference type="PANTHER" id="PTHR10344">
    <property type="entry name" value="THYMIDYLATE KINASE"/>
    <property type="match status" value="1"/>
</dbReference>
<keyword evidence="7" id="KW-0418">Kinase</keyword>
<evidence type="ECO:0000256" key="7">
    <source>
        <dbReference type="ARBA" id="ARBA00022777"/>
    </source>
</evidence>
<dbReference type="GO" id="GO:0006235">
    <property type="term" value="P:dTTP biosynthetic process"/>
    <property type="evidence" value="ECO:0007669"/>
    <property type="project" value="TreeGrafter"/>
</dbReference>
<keyword evidence="11" id="KW-0175">Coiled coil</keyword>
<keyword evidence="6" id="KW-0547">Nucleotide-binding</keyword>
<evidence type="ECO:0000259" key="19">
    <source>
        <dbReference type="Pfam" id="PF02223"/>
    </source>
</evidence>
<name>A0A8D0DM75_SALMN</name>
<comment type="catalytic activity">
    <reaction evidence="13">
        <text>dTMP + ATP = dTDP + ADP</text>
        <dbReference type="Rhea" id="RHEA:13517"/>
        <dbReference type="ChEBI" id="CHEBI:30616"/>
        <dbReference type="ChEBI" id="CHEBI:58369"/>
        <dbReference type="ChEBI" id="CHEBI:63528"/>
        <dbReference type="ChEBI" id="CHEBI:456216"/>
        <dbReference type="EC" id="2.7.4.9"/>
    </reaction>
</comment>
<dbReference type="Proteomes" id="UP000694421">
    <property type="component" value="Unplaced"/>
</dbReference>
<evidence type="ECO:0000256" key="1">
    <source>
        <dbReference type="ARBA" id="ARBA00004173"/>
    </source>
</evidence>
<evidence type="ECO:0000256" key="6">
    <source>
        <dbReference type="ARBA" id="ARBA00022741"/>
    </source>
</evidence>